<feature type="domain" description="Peptidase M20 dimerisation" evidence="2">
    <location>
        <begin position="23"/>
        <end position="117"/>
    </location>
</feature>
<evidence type="ECO:0000259" key="2">
    <source>
        <dbReference type="Pfam" id="PF07687"/>
    </source>
</evidence>
<reference evidence="4" key="1">
    <citation type="submission" date="2005-09" db="EMBL/GenBank/DDBJ databases">
        <authorList>
            <person name="Mural R.J."/>
            <person name="Li P.W."/>
            <person name="Adams M.D."/>
            <person name="Amanatides P.G."/>
            <person name="Baden-Tillson H."/>
            <person name="Barnstead M."/>
            <person name="Chin S.H."/>
            <person name="Dew I."/>
            <person name="Evans C.A."/>
            <person name="Ferriera S."/>
            <person name="Flanigan M."/>
            <person name="Fosler C."/>
            <person name="Glodek A."/>
            <person name="Gu Z."/>
            <person name="Holt R.A."/>
            <person name="Jennings D."/>
            <person name="Kraft C.L."/>
            <person name="Lu F."/>
            <person name="Nguyen T."/>
            <person name="Nusskern D.R."/>
            <person name="Pfannkoch C.M."/>
            <person name="Sitter C."/>
            <person name="Sutton G.G."/>
            <person name="Venter J.C."/>
            <person name="Wang Z."/>
            <person name="Woodage T."/>
            <person name="Zheng X.H."/>
            <person name="Zhong F."/>
        </authorList>
    </citation>
    <scope>NUCLEOTIDE SEQUENCE [LARGE SCALE GENOMIC DNA]</scope>
    <source>
        <strain>BN</strain>
        <strain evidence="4">Sprague-Dawley</strain>
    </source>
</reference>
<dbReference type="InterPro" id="IPR011650">
    <property type="entry name" value="Peptidase_M20_dimer"/>
</dbReference>
<evidence type="ECO:0000313" key="4">
    <source>
        <dbReference type="Proteomes" id="UP000234681"/>
    </source>
</evidence>
<sequence>MLFLWLTRLKRMPPTCRMWPSMSGVTVKYYGKASHAAAYPWEGVNALDAAVLAYNNLSALRQQMKPTWRVHGIIKNGGVKPNIIPSYSELLYYFRAPSMKELHVLTKKAEDSFRAAALATGCTVRAFRINYDLSYVWAVCTLV</sequence>
<dbReference type="Pfam" id="PF07687">
    <property type="entry name" value="M20_dimer"/>
    <property type="match status" value="1"/>
</dbReference>
<dbReference type="PANTHER" id="PTHR30575:SF0">
    <property type="entry name" value="XAA-ARG DIPEPTIDASE"/>
    <property type="match status" value="1"/>
</dbReference>
<evidence type="ECO:0000313" key="3">
    <source>
        <dbReference type="EMBL" id="EDL98583.1"/>
    </source>
</evidence>
<dbReference type="SUPFAM" id="SSF55031">
    <property type="entry name" value="Bacterial exopeptidase dimerisation domain"/>
    <property type="match status" value="1"/>
</dbReference>
<protein>
    <submittedName>
        <fullName evidence="3">Aminoacylase 1-like 2 (Predicted), isoform CRA_b</fullName>
    </submittedName>
</protein>
<feature type="non-terminal residue" evidence="3">
    <location>
        <position position="143"/>
    </location>
</feature>
<dbReference type="InterPro" id="IPR036264">
    <property type="entry name" value="Bact_exopeptidase_dim_dom"/>
</dbReference>
<organism evidence="3 4">
    <name type="scientific">Rattus norvegicus</name>
    <name type="common">Rat</name>
    <dbReference type="NCBI Taxonomy" id="10116"/>
    <lineage>
        <taxon>Eukaryota</taxon>
        <taxon>Metazoa</taxon>
        <taxon>Chordata</taxon>
        <taxon>Craniata</taxon>
        <taxon>Vertebrata</taxon>
        <taxon>Euteleostomi</taxon>
        <taxon>Mammalia</taxon>
        <taxon>Eutheria</taxon>
        <taxon>Euarchontoglires</taxon>
        <taxon>Glires</taxon>
        <taxon>Rodentia</taxon>
        <taxon>Myomorpha</taxon>
        <taxon>Muroidea</taxon>
        <taxon>Muridae</taxon>
        <taxon>Murinae</taxon>
        <taxon>Rattus</taxon>
    </lineage>
</organism>
<name>A6IIL3_RAT</name>
<dbReference type="Proteomes" id="UP000234681">
    <property type="component" value="Chromosome 5"/>
</dbReference>
<dbReference type="AlphaFoldDB" id="A6IIL3"/>
<dbReference type="FunFam" id="3.30.70.360:FF:000004">
    <property type="entry name" value="Peptidase M20 domain-containing protein 2"/>
    <property type="match status" value="1"/>
</dbReference>
<comment type="similarity">
    <text evidence="1">Belongs to the peptidase M20A family.</text>
</comment>
<dbReference type="Gene3D" id="3.30.70.360">
    <property type="match status" value="1"/>
</dbReference>
<proteinExistence type="inferred from homology"/>
<gene>
    <name evidence="3" type="primary">Acy1l2_predicted</name>
    <name evidence="3" type="ORF">rCG_54928</name>
</gene>
<dbReference type="GO" id="GO:0016787">
    <property type="term" value="F:hydrolase activity"/>
    <property type="evidence" value="ECO:0007669"/>
    <property type="project" value="UniProtKB-ARBA"/>
</dbReference>
<dbReference type="EMBL" id="CH473962">
    <property type="protein sequence ID" value="EDL98583.1"/>
    <property type="molecule type" value="Genomic_DNA"/>
</dbReference>
<dbReference type="PANTHER" id="PTHR30575">
    <property type="entry name" value="PEPTIDASE M20"/>
    <property type="match status" value="1"/>
</dbReference>
<accession>A6IIL3</accession>
<evidence type="ECO:0000256" key="1">
    <source>
        <dbReference type="ARBA" id="ARBA00006247"/>
    </source>
</evidence>
<dbReference type="InterPro" id="IPR052030">
    <property type="entry name" value="Peptidase_M20/M20A_hydrolases"/>
</dbReference>